<reference evidence="1 2" key="1">
    <citation type="journal article" date="2022" name="Int. J. Syst. Evol. Microbiol.">
        <title>Miniphocaeibacter halophilus sp. nov., an ammonium-tolerant acetate-producing bacterium isolated from a biogas system.</title>
        <authorList>
            <person name="Schnurer A."/>
            <person name="Singh A."/>
            <person name="Bi S."/>
            <person name="Qiao W."/>
            <person name="Westerholm M."/>
        </authorList>
    </citation>
    <scope>NUCLEOTIDE SEQUENCE [LARGE SCALE GENOMIC DNA]</scope>
    <source>
        <strain evidence="1 2">AMB_01</strain>
    </source>
</reference>
<dbReference type="Proteomes" id="UP000595814">
    <property type="component" value="Chromosome"/>
</dbReference>
<dbReference type="EMBL" id="CP066744">
    <property type="protein sequence ID" value="QQK08731.1"/>
    <property type="molecule type" value="Genomic_DNA"/>
</dbReference>
<evidence type="ECO:0000313" key="2">
    <source>
        <dbReference type="Proteomes" id="UP000595814"/>
    </source>
</evidence>
<name>A0AC61N069_9FIRM</name>
<evidence type="ECO:0000313" key="1">
    <source>
        <dbReference type="EMBL" id="QQK08731.1"/>
    </source>
</evidence>
<protein>
    <submittedName>
        <fullName evidence="1">PRD domain-containing protein</fullName>
    </submittedName>
</protein>
<accession>A0AC61N069</accession>
<gene>
    <name evidence="1" type="ORF">JFY71_04105</name>
</gene>
<organism evidence="1 2">
    <name type="scientific">Miniphocaeibacter halophilus</name>
    <dbReference type="NCBI Taxonomy" id="2931922"/>
    <lineage>
        <taxon>Bacteria</taxon>
        <taxon>Bacillati</taxon>
        <taxon>Bacillota</taxon>
        <taxon>Tissierellia</taxon>
        <taxon>Tissierellales</taxon>
        <taxon>Peptoniphilaceae</taxon>
        <taxon>Miniphocaeibacter</taxon>
    </lineage>
</organism>
<keyword evidence="2" id="KW-1185">Reference proteome</keyword>
<sequence length="277" mass="32548">MRISKILNNNAVISKDKNNNEIVVMGKGLAFKKRVDDFLDDNQIEKTYIFSPENTKEIIKLFSSIPDVYIEITSNIISLAETTLNKNLSKNLYISLTDHIYSAVSRFEEGISFTNPLLWDIKRFYINEYEVALEALNIINEKINIELPEDEAGFIALHIVNSQLEQNENAVYEITNIMQEILKIVRLHFGIDFDEDSINYYRFITHLKFFAQRILNKNAYEDDKVDDLYLIIKNNYPESYSAVEKIREFIKSKYKYTLNNEEELYLTIHIEKVVNKK</sequence>
<proteinExistence type="predicted"/>